<dbReference type="InterPro" id="IPR007372">
    <property type="entry name" value="Lipid/polyisoprenoid-bd_YceI"/>
</dbReference>
<dbReference type="PANTHER" id="PTHR34406">
    <property type="entry name" value="PROTEIN YCEI"/>
    <property type="match status" value="1"/>
</dbReference>
<keyword evidence="3" id="KW-1185">Reference proteome</keyword>
<dbReference type="InterPro" id="IPR036761">
    <property type="entry name" value="TTHA0802/YceI-like_sf"/>
</dbReference>
<evidence type="ECO:0000313" key="3">
    <source>
        <dbReference type="Proteomes" id="UP000294498"/>
    </source>
</evidence>
<comment type="caution">
    <text evidence="2">The sequence shown here is derived from an EMBL/GenBank/DDBJ whole genome shotgun (WGS) entry which is preliminary data.</text>
</comment>
<dbReference type="SMART" id="SM00867">
    <property type="entry name" value="YceI"/>
    <property type="match status" value="1"/>
</dbReference>
<protein>
    <submittedName>
        <fullName evidence="2">Polyisoprenoid-binding protein YceI</fullName>
    </submittedName>
</protein>
<feature type="domain" description="Lipid/polyisoprenoid-binding YceI-like" evidence="1">
    <location>
        <begin position="11"/>
        <end position="181"/>
    </location>
</feature>
<name>A0A4R8DRQ2_9BACT</name>
<dbReference type="OrthoDB" id="9811006at2"/>
<gene>
    <name evidence="2" type="ORF">EDB95_1921</name>
</gene>
<dbReference type="Pfam" id="PF04264">
    <property type="entry name" value="YceI"/>
    <property type="match status" value="1"/>
</dbReference>
<proteinExistence type="predicted"/>
<dbReference type="PANTHER" id="PTHR34406:SF1">
    <property type="entry name" value="PROTEIN YCEI"/>
    <property type="match status" value="1"/>
</dbReference>
<evidence type="ECO:0000313" key="2">
    <source>
        <dbReference type="EMBL" id="TDX00892.1"/>
    </source>
</evidence>
<dbReference type="AlphaFoldDB" id="A0A4R8DRQ2"/>
<dbReference type="Proteomes" id="UP000294498">
    <property type="component" value="Unassembled WGS sequence"/>
</dbReference>
<accession>A0A4R8DRQ2</accession>
<sequence length="184" mass="20339">MLAQEVSTKTAWSIDPMHSQIGFKVKHLMFTNVRGSFGEYVARISTWETDFATAEIDLTISAASIDTNDEKRDGHLKSPDFFDVANFGELTFKSHKIEQKGTPHDFVLHGDLTIKGTTLPVTLNAEFSGVLRDPWGNEKAAFILQGKINRKDFGLGWNAALETGGVLIGEEVTLDIEVQLAKEV</sequence>
<evidence type="ECO:0000259" key="1">
    <source>
        <dbReference type="SMART" id="SM00867"/>
    </source>
</evidence>
<dbReference type="Gene3D" id="2.40.128.110">
    <property type="entry name" value="Lipid/polyisoprenoid-binding, YceI-like"/>
    <property type="match status" value="1"/>
</dbReference>
<dbReference type="SUPFAM" id="SSF101874">
    <property type="entry name" value="YceI-like"/>
    <property type="match status" value="1"/>
</dbReference>
<dbReference type="EMBL" id="SODV01000001">
    <property type="protein sequence ID" value="TDX00892.1"/>
    <property type="molecule type" value="Genomic_DNA"/>
</dbReference>
<reference evidence="2 3" key="1">
    <citation type="submission" date="2019-03" db="EMBL/GenBank/DDBJ databases">
        <title>Genomic Encyclopedia of Type Strains, Phase IV (KMG-IV): sequencing the most valuable type-strain genomes for metagenomic binning, comparative biology and taxonomic classification.</title>
        <authorList>
            <person name="Goeker M."/>
        </authorList>
    </citation>
    <scope>NUCLEOTIDE SEQUENCE [LARGE SCALE GENOMIC DNA]</scope>
    <source>
        <strain evidence="2 3">DSM 100059</strain>
    </source>
</reference>
<dbReference type="RefSeq" id="WP_133992976.1">
    <property type="nucleotide sequence ID" value="NZ_SODV01000001.1"/>
</dbReference>
<organism evidence="2 3">
    <name type="scientific">Dinghuibacter silviterrae</name>
    <dbReference type="NCBI Taxonomy" id="1539049"/>
    <lineage>
        <taxon>Bacteria</taxon>
        <taxon>Pseudomonadati</taxon>
        <taxon>Bacteroidota</taxon>
        <taxon>Chitinophagia</taxon>
        <taxon>Chitinophagales</taxon>
        <taxon>Chitinophagaceae</taxon>
        <taxon>Dinghuibacter</taxon>
    </lineage>
</organism>